<organism evidence="11">
    <name type="scientific">freshwater metagenome</name>
    <dbReference type="NCBI Taxonomy" id="449393"/>
    <lineage>
        <taxon>unclassified sequences</taxon>
        <taxon>metagenomes</taxon>
        <taxon>ecological metagenomes</taxon>
    </lineage>
</organism>
<dbReference type="Gene3D" id="3.65.10.10">
    <property type="entry name" value="Enolpyruvate transferase domain"/>
    <property type="match status" value="2"/>
</dbReference>
<dbReference type="PIRSF" id="PIRSF000505">
    <property type="entry name" value="EPSPS"/>
    <property type="match status" value="1"/>
</dbReference>
<evidence type="ECO:0000256" key="6">
    <source>
        <dbReference type="ARBA" id="ARBA00022679"/>
    </source>
</evidence>
<dbReference type="InterPro" id="IPR036968">
    <property type="entry name" value="Enolpyruvate_Tfrase_sf"/>
</dbReference>
<evidence type="ECO:0000313" key="10">
    <source>
        <dbReference type="EMBL" id="CAB4699097.1"/>
    </source>
</evidence>
<name>A0A6J6V7P4_9ZZZZ</name>
<proteinExistence type="inferred from homology"/>
<dbReference type="InterPro" id="IPR013792">
    <property type="entry name" value="RNA3'P_cycl/enolpyr_Trfase_a/b"/>
</dbReference>
<comment type="pathway">
    <text evidence="1">Metabolic intermediate biosynthesis; chorismate biosynthesis; chorismate from D-erythrose 4-phosphate and phosphoenolpyruvate: step 6/7.</text>
</comment>
<dbReference type="GO" id="GO:0008652">
    <property type="term" value="P:amino acid biosynthetic process"/>
    <property type="evidence" value="ECO:0007669"/>
    <property type="project" value="UniProtKB-KW"/>
</dbReference>
<keyword evidence="6" id="KW-0808">Transferase</keyword>
<dbReference type="PROSITE" id="PS00104">
    <property type="entry name" value="EPSP_SYNTHASE_1"/>
    <property type="match status" value="1"/>
</dbReference>
<dbReference type="SUPFAM" id="SSF55205">
    <property type="entry name" value="EPT/RTPC-like"/>
    <property type="match status" value="1"/>
</dbReference>
<evidence type="ECO:0000256" key="3">
    <source>
        <dbReference type="ARBA" id="ARBA00012450"/>
    </source>
</evidence>
<dbReference type="HAMAP" id="MF_00210">
    <property type="entry name" value="EPSP_synth"/>
    <property type="match status" value="1"/>
</dbReference>
<dbReference type="GO" id="GO:0009073">
    <property type="term" value="P:aromatic amino acid family biosynthetic process"/>
    <property type="evidence" value="ECO:0007669"/>
    <property type="project" value="UniProtKB-KW"/>
</dbReference>
<dbReference type="GO" id="GO:0003866">
    <property type="term" value="F:3-phosphoshikimate 1-carboxyvinyltransferase activity"/>
    <property type="evidence" value="ECO:0007669"/>
    <property type="project" value="UniProtKB-EC"/>
</dbReference>
<keyword evidence="7" id="KW-0057">Aromatic amino acid biosynthesis</keyword>
<accession>A0A6J6V7P4</accession>
<reference evidence="11" key="1">
    <citation type="submission" date="2020-05" db="EMBL/GenBank/DDBJ databases">
        <authorList>
            <person name="Chiriac C."/>
            <person name="Salcher M."/>
            <person name="Ghai R."/>
            <person name="Kavagutti S V."/>
        </authorList>
    </citation>
    <scope>NUCLEOTIDE SEQUENCE</scope>
</reference>
<dbReference type="PANTHER" id="PTHR21090:SF5">
    <property type="entry name" value="PENTAFUNCTIONAL AROM POLYPEPTIDE"/>
    <property type="match status" value="1"/>
</dbReference>
<evidence type="ECO:0000313" key="11">
    <source>
        <dbReference type="EMBL" id="CAB4767105.1"/>
    </source>
</evidence>
<dbReference type="EC" id="2.5.1.19" evidence="3"/>
<evidence type="ECO:0000256" key="5">
    <source>
        <dbReference type="ARBA" id="ARBA00022605"/>
    </source>
</evidence>
<keyword evidence="4" id="KW-0963">Cytoplasm</keyword>
<dbReference type="Pfam" id="PF00275">
    <property type="entry name" value="EPSP_synthase"/>
    <property type="match status" value="1"/>
</dbReference>
<dbReference type="EMBL" id="CAEZXW010000022">
    <property type="protein sequence ID" value="CAB4699097.1"/>
    <property type="molecule type" value="Genomic_DNA"/>
</dbReference>
<dbReference type="FunFam" id="3.65.10.10:FF:000010">
    <property type="entry name" value="3-phosphoshikimate 1-carboxyvinyltransferase"/>
    <property type="match status" value="1"/>
</dbReference>
<dbReference type="PROSITE" id="PS00885">
    <property type="entry name" value="EPSP_SYNTHASE_2"/>
    <property type="match status" value="1"/>
</dbReference>
<dbReference type="GO" id="GO:0009423">
    <property type="term" value="P:chorismate biosynthetic process"/>
    <property type="evidence" value="ECO:0007669"/>
    <property type="project" value="UniProtKB-UniPathway"/>
</dbReference>
<gene>
    <name evidence="10" type="ORF">UFOPK2593_00528</name>
    <name evidence="11" type="ORF">UFOPK2894_00348</name>
</gene>
<dbReference type="InterPro" id="IPR023193">
    <property type="entry name" value="EPSP_synthase_CS"/>
</dbReference>
<sequence length="401" mass="42259">MTNRALVLAVQSPDESLLKSPLHSRDTELMAAALVALGFSITDEANGDWRVGGKGSTEIRNIQIDVGNAGTVMRFLPPVAALVAGTFRFDGDARSYERPLGPVIAALRELGAEIDDDKRGSLPFTLISNGTLRGGTVEIDASASSQFVSALLLVGASTELGIRVKHIGPSLPSLPHIEMTIHMLRKSGVNVEVVGAVEWFVAPGRVSAQNYVIEPDLSNAAPFLAAALVTGGDVTIKDWPSETTQPGDQLRSIFAKMGGDISFTEVGLRLRGGGAVRGIDIDLHDVGELTPIIAAVAALATTPSHLRGIGHLRLHETDRLTALATELNALGGNVIEHPTSLQIRPAPLHGGTFHTYEDHRLATAGALLGLVVPGLSVENMETVGKTMPTFPSLWQELVSGA</sequence>
<evidence type="ECO:0000256" key="8">
    <source>
        <dbReference type="ARBA" id="ARBA00044633"/>
    </source>
</evidence>
<evidence type="ECO:0000256" key="2">
    <source>
        <dbReference type="ARBA" id="ARBA00009948"/>
    </source>
</evidence>
<dbReference type="FunFam" id="3.65.10.10:FF:000011">
    <property type="entry name" value="3-phosphoshikimate 1-carboxyvinyltransferase"/>
    <property type="match status" value="1"/>
</dbReference>
<dbReference type="InterPro" id="IPR001986">
    <property type="entry name" value="Enolpyruvate_Tfrase_dom"/>
</dbReference>
<comment type="similarity">
    <text evidence="2">Belongs to the EPSP synthase family.</text>
</comment>
<dbReference type="InterPro" id="IPR006264">
    <property type="entry name" value="EPSP_synthase"/>
</dbReference>
<dbReference type="EMBL" id="CAEZZQ010000013">
    <property type="protein sequence ID" value="CAB4767105.1"/>
    <property type="molecule type" value="Genomic_DNA"/>
</dbReference>
<keyword evidence="5" id="KW-0028">Amino-acid biosynthesis</keyword>
<feature type="domain" description="Enolpyruvate transferase" evidence="9">
    <location>
        <begin position="1"/>
        <end position="391"/>
    </location>
</feature>
<evidence type="ECO:0000256" key="4">
    <source>
        <dbReference type="ARBA" id="ARBA00022490"/>
    </source>
</evidence>
<dbReference type="UniPathway" id="UPA00053">
    <property type="reaction ID" value="UER00089"/>
</dbReference>
<comment type="catalytic activity">
    <reaction evidence="8">
        <text>3-phosphoshikimate + phosphoenolpyruvate = 5-O-(1-carboxyvinyl)-3-phosphoshikimate + phosphate</text>
        <dbReference type="Rhea" id="RHEA:21256"/>
        <dbReference type="ChEBI" id="CHEBI:43474"/>
        <dbReference type="ChEBI" id="CHEBI:57701"/>
        <dbReference type="ChEBI" id="CHEBI:58702"/>
        <dbReference type="ChEBI" id="CHEBI:145989"/>
        <dbReference type="EC" id="2.5.1.19"/>
    </reaction>
    <physiologicalReaction direction="left-to-right" evidence="8">
        <dbReference type="Rhea" id="RHEA:21257"/>
    </physiologicalReaction>
</comment>
<dbReference type="PANTHER" id="PTHR21090">
    <property type="entry name" value="AROM/DEHYDROQUINATE SYNTHASE"/>
    <property type="match status" value="1"/>
</dbReference>
<evidence type="ECO:0000256" key="7">
    <source>
        <dbReference type="ARBA" id="ARBA00023141"/>
    </source>
</evidence>
<protein>
    <recommendedName>
        <fullName evidence="3">3-phosphoshikimate 1-carboxyvinyltransferase</fullName>
        <ecNumber evidence="3">2.5.1.19</ecNumber>
    </recommendedName>
</protein>
<evidence type="ECO:0000256" key="1">
    <source>
        <dbReference type="ARBA" id="ARBA00004811"/>
    </source>
</evidence>
<dbReference type="NCBIfam" id="TIGR01356">
    <property type="entry name" value="aroA"/>
    <property type="match status" value="1"/>
</dbReference>
<dbReference type="CDD" id="cd01556">
    <property type="entry name" value="EPSP_synthase"/>
    <property type="match status" value="1"/>
</dbReference>
<evidence type="ECO:0000259" key="9">
    <source>
        <dbReference type="Pfam" id="PF00275"/>
    </source>
</evidence>
<dbReference type="AlphaFoldDB" id="A0A6J6V7P4"/>